<dbReference type="SFLD" id="SFLDF00027">
    <property type="entry name" value="p-type_atpase"/>
    <property type="match status" value="1"/>
</dbReference>
<keyword evidence="15 20" id="KW-0472">Membrane</keyword>
<evidence type="ECO:0000313" key="23">
    <source>
        <dbReference type="Proteomes" id="UP001160130"/>
    </source>
</evidence>
<dbReference type="InterPro" id="IPR023298">
    <property type="entry name" value="ATPase_P-typ_TM_dom_sf"/>
</dbReference>
<evidence type="ECO:0000256" key="18">
    <source>
        <dbReference type="ARBA" id="ARBA00049360"/>
    </source>
</evidence>
<name>A0ABT6KTJ9_9MYCO</name>
<comment type="caution">
    <text evidence="22">The sequence shown here is derived from an EMBL/GenBank/DDBJ whole genome shotgun (WGS) entry which is preliminary data.</text>
</comment>
<dbReference type="NCBIfam" id="TIGR01494">
    <property type="entry name" value="ATPase_P-type"/>
    <property type="match status" value="2"/>
</dbReference>
<evidence type="ECO:0000313" key="22">
    <source>
        <dbReference type="EMBL" id="MDH6193969.1"/>
    </source>
</evidence>
<dbReference type="Gene3D" id="2.70.150.10">
    <property type="entry name" value="Calcium-transporting ATPase, cytoplasmic transduction domain A"/>
    <property type="match status" value="1"/>
</dbReference>
<keyword evidence="10" id="KW-0547">Nucleotide-binding</keyword>
<proteinExistence type="inferred from homology"/>
<dbReference type="InterPro" id="IPR018303">
    <property type="entry name" value="ATPase_P-typ_P_site"/>
</dbReference>
<comment type="catalytic activity">
    <reaction evidence="17">
        <text>Mg(2+)(out) + ATP + H2O = Mg(2+)(in) + ADP + phosphate + H(+)</text>
        <dbReference type="Rhea" id="RHEA:10260"/>
        <dbReference type="ChEBI" id="CHEBI:15377"/>
        <dbReference type="ChEBI" id="CHEBI:15378"/>
        <dbReference type="ChEBI" id="CHEBI:18420"/>
        <dbReference type="ChEBI" id="CHEBI:30616"/>
        <dbReference type="ChEBI" id="CHEBI:43474"/>
        <dbReference type="ChEBI" id="CHEBI:456216"/>
        <dbReference type="EC" id="7.2.2.14"/>
    </reaction>
</comment>
<dbReference type="InterPro" id="IPR006068">
    <property type="entry name" value="ATPase_P-typ_cation-transptr_C"/>
</dbReference>
<dbReference type="SUPFAM" id="SSF56784">
    <property type="entry name" value="HAD-like"/>
    <property type="match status" value="1"/>
</dbReference>
<reference evidence="22 23" key="1">
    <citation type="submission" date="2023-04" db="EMBL/GenBank/DDBJ databases">
        <title>Forest soil microbial communities from Buena Vista Peninsula, Colon Province, Panama.</title>
        <authorList>
            <person name="Bouskill N."/>
        </authorList>
    </citation>
    <scope>NUCLEOTIDE SEQUENCE [LARGE SCALE GENOMIC DNA]</scope>
    <source>
        <strain evidence="22 23">AC80</strain>
    </source>
</reference>
<dbReference type="Pfam" id="PF00689">
    <property type="entry name" value="Cation_ATPase_C"/>
    <property type="match status" value="1"/>
</dbReference>
<feature type="transmembrane region" description="Helical" evidence="20">
    <location>
        <begin position="248"/>
        <end position="266"/>
    </location>
</feature>
<organism evidence="22 23">
    <name type="scientific">Mycolicibacterium frederiksbergense</name>
    <dbReference type="NCBI Taxonomy" id="117567"/>
    <lineage>
        <taxon>Bacteria</taxon>
        <taxon>Bacillati</taxon>
        <taxon>Actinomycetota</taxon>
        <taxon>Actinomycetes</taxon>
        <taxon>Mycobacteriales</taxon>
        <taxon>Mycobacteriaceae</taxon>
        <taxon>Mycolicibacterium</taxon>
    </lineage>
</organism>
<evidence type="ECO:0000259" key="21">
    <source>
        <dbReference type="SMART" id="SM00831"/>
    </source>
</evidence>
<dbReference type="Gene3D" id="1.20.1110.10">
    <property type="entry name" value="Calcium-transporting ATPase, transmembrane domain"/>
    <property type="match status" value="1"/>
</dbReference>
<comment type="catalytic activity">
    <reaction evidence="18">
        <text>ATP + H2O = ADP + phosphate + H(+)</text>
        <dbReference type="Rhea" id="RHEA:13065"/>
        <dbReference type="ChEBI" id="CHEBI:15377"/>
        <dbReference type="ChEBI" id="CHEBI:15378"/>
        <dbReference type="ChEBI" id="CHEBI:30616"/>
        <dbReference type="ChEBI" id="CHEBI:43474"/>
        <dbReference type="ChEBI" id="CHEBI:456216"/>
    </reaction>
</comment>
<dbReference type="Pfam" id="PF13246">
    <property type="entry name" value="Cation_ATPase"/>
    <property type="match status" value="1"/>
</dbReference>
<dbReference type="InterPro" id="IPR023299">
    <property type="entry name" value="ATPase_P-typ_cyto_dom_N"/>
</dbReference>
<evidence type="ECO:0000256" key="15">
    <source>
        <dbReference type="ARBA" id="ARBA00023136"/>
    </source>
</evidence>
<dbReference type="PROSITE" id="PS00154">
    <property type="entry name" value="ATPASE_E1_E2"/>
    <property type="match status" value="1"/>
</dbReference>
<feature type="region of interest" description="Disordered" evidence="19">
    <location>
        <begin position="862"/>
        <end position="892"/>
    </location>
</feature>
<dbReference type="SFLD" id="SFLDS00003">
    <property type="entry name" value="Haloacid_Dehalogenase"/>
    <property type="match status" value="1"/>
</dbReference>
<gene>
    <name evidence="22" type="ORF">M2272_000590</name>
</gene>
<dbReference type="EMBL" id="JARXVE010000001">
    <property type="protein sequence ID" value="MDH6193969.1"/>
    <property type="molecule type" value="Genomic_DNA"/>
</dbReference>
<dbReference type="InterPro" id="IPR059000">
    <property type="entry name" value="ATPase_P-type_domA"/>
</dbReference>
<evidence type="ECO:0000256" key="10">
    <source>
        <dbReference type="ARBA" id="ARBA00022741"/>
    </source>
</evidence>
<dbReference type="PANTHER" id="PTHR42861">
    <property type="entry name" value="CALCIUM-TRANSPORTING ATPASE"/>
    <property type="match status" value="1"/>
</dbReference>
<dbReference type="NCBIfam" id="TIGR01524">
    <property type="entry name" value="ATPase-IIIB_Mg"/>
    <property type="match status" value="1"/>
</dbReference>
<keyword evidence="14 20" id="KW-1133">Transmembrane helix</keyword>
<evidence type="ECO:0000256" key="6">
    <source>
        <dbReference type="ARBA" id="ARBA00022475"/>
    </source>
</evidence>
<keyword evidence="13" id="KW-1278">Translocase</keyword>
<comment type="function">
    <text evidence="1">Mediates magnesium influx to the cytosol.</text>
</comment>
<feature type="transmembrane region" description="Helical" evidence="20">
    <location>
        <begin position="65"/>
        <end position="83"/>
    </location>
</feature>
<dbReference type="Gene3D" id="3.40.1110.10">
    <property type="entry name" value="Calcium-transporting ATPase, cytoplasmic domain N"/>
    <property type="match status" value="1"/>
</dbReference>
<evidence type="ECO:0000256" key="8">
    <source>
        <dbReference type="ARBA" id="ARBA00022553"/>
    </source>
</evidence>
<feature type="transmembrane region" description="Helical" evidence="20">
    <location>
        <begin position="89"/>
        <end position="105"/>
    </location>
</feature>
<evidence type="ECO:0000256" key="2">
    <source>
        <dbReference type="ARBA" id="ARBA00004429"/>
    </source>
</evidence>
<evidence type="ECO:0000256" key="13">
    <source>
        <dbReference type="ARBA" id="ARBA00022967"/>
    </source>
</evidence>
<feature type="transmembrane region" description="Helical" evidence="20">
    <location>
        <begin position="718"/>
        <end position="744"/>
    </location>
</feature>
<comment type="subcellular location">
    <subcellularLocation>
        <location evidence="2">Cell inner membrane</location>
        <topology evidence="2">Multi-pass membrane protein</topology>
    </subcellularLocation>
</comment>
<dbReference type="Proteomes" id="UP001160130">
    <property type="component" value="Unassembled WGS sequence"/>
</dbReference>
<keyword evidence="6" id="KW-1003">Cell membrane</keyword>
<evidence type="ECO:0000256" key="7">
    <source>
        <dbReference type="ARBA" id="ARBA00022519"/>
    </source>
</evidence>
<dbReference type="InterPro" id="IPR004014">
    <property type="entry name" value="ATPase_P-typ_cation-transptr_N"/>
</dbReference>
<comment type="similarity">
    <text evidence="3">Belongs to the cation transport ATPase (P-type) (TC 3.A.3) family. Type IIIB subfamily.</text>
</comment>
<evidence type="ECO:0000256" key="1">
    <source>
        <dbReference type="ARBA" id="ARBA00003954"/>
    </source>
</evidence>
<keyword evidence="12" id="KW-0460">Magnesium</keyword>
<protein>
    <recommendedName>
        <fullName evidence="5">Magnesium-transporting ATPase, P-type 1</fullName>
        <ecNumber evidence="4">7.2.2.14</ecNumber>
    </recommendedName>
    <alternativeName>
        <fullName evidence="16">Mg(2+) transport ATPase, P-type 1</fullName>
    </alternativeName>
</protein>
<dbReference type="PRINTS" id="PR01836">
    <property type="entry name" value="MGATPASE"/>
</dbReference>
<feature type="domain" description="Cation-transporting P-type ATPase N-terminal" evidence="21">
    <location>
        <begin position="13"/>
        <end position="85"/>
    </location>
</feature>
<keyword evidence="9 20" id="KW-0812">Transmembrane</keyword>
<keyword evidence="7" id="KW-0997">Cell inner membrane</keyword>
<dbReference type="InterPro" id="IPR006415">
    <property type="entry name" value="P-type_ATPase_IIIB"/>
</dbReference>
<feature type="transmembrane region" description="Helical" evidence="20">
    <location>
        <begin position="750"/>
        <end position="768"/>
    </location>
</feature>
<dbReference type="InterPro" id="IPR044492">
    <property type="entry name" value="P_typ_ATPase_HD_dom"/>
</dbReference>
<dbReference type="InterPro" id="IPR008250">
    <property type="entry name" value="ATPase_P-typ_transduc_dom_A_sf"/>
</dbReference>
<dbReference type="SUPFAM" id="SSF81660">
    <property type="entry name" value="Metal cation-transporting ATPase, ATP-binding domain N"/>
    <property type="match status" value="1"/>
</dbReference>
<dbReference type="Gene3D" id="3.40.50.1000">
    <property type="entry name" value="HAD superfamily/HAD-like"/>
    <property type="match status" value="1"/>
</dbReference>
<evidence type="ECO:0000256" key="12">
    <source>
        <dbReference type="ARBA" id="ARBA00022842"/>
    </source>
</evidence>
<feature type="transmembrane region" description="Helical" evidence="20">
    <location>
        <begin position="811"/>
        <end position="829"/>
    </location>
</feature>
<dbReference type="EC" id="7.2.2.14" evidence="4"/>
<dbReference type="Pfam" id="PF00122">
    <property type="entry name" value="E1-E2_ATPase"/>
    <property type="match status" value="1"/>
</dbReference>
<keyword evidence="11" id="KW-0067">ATP-binding</keyword>
<feature type="transmembrane region" description="Helical" evidence="20">
    <location>
        <begin position="780"/>
        <end position="799"/>
    </location>
</feature>
<evidence type="ECO:0000256" key="4">
    <source>
        <dbReference type="ARBA" id="ARBA00012786"/>
    </source>
</evidence>
<accession>A0ABT6KTJ9</accession>
<keyword evidence="8" id="KW-0597">Phosphoprotein</keyword>
<dbReference type="Pfam" id="PF00690">
    <property type="entry name" value="Cation_ATPase_N"/>
    <property type="match status" value="1"/>
</dbReference>
<evidence type="ECO:0000256" key="11">
    <source>
        <dbReference type="ARBA" id="ARBA00022840"/>
    </source>
</evidence>
<dbReference type="InterPro" id="IPR001757">
    <property type="entry name" value="P_typ_ATPase"/>
</dbReference>
<evidence type="ECO:0000256" key="16">
    <source>
        <dbReference type="ARBA" id="ARBA00029806"/>
    </source>
</evidence>
<evidence type="ECO:0000256" key="3">
    <source>
        <dbReference type="ARBA" id="ARBA00008746"/>
    </source>
</evidence>
<dbReference type="RefSeq" id="WP_280830629.1">
    <property type="nucleotide sequence ID" value="NZ_JARXVE010000001.1"/>
</dbReference>
<evidence type="ECO:0000256" key="19">
    <source>
        <dbReference type="SAM" id="MobiDB-lite"/>
    </source>
</evidence>
<evidence type="ECO:0000256" key="5">
    <source>
        <dbReference type="ARBA" id="ARBA00013555"/>
    </source>
</evidence>
<dbReference type="SUPFAM" id="SSF81665">
    <property type="entry name" value="Calcium ATPase, transmembrane domain M"/>
    <property type="match status" value="1"/>
</dbReference>
<evidence type="ECO:0000256" key="14">
    <source>
        <dbReference type="ARBA" id="ARBA00022989"/>
    </source>
</evidence>
<sequence>MGEVGIDTVTADQAASTSLAELMSRLGTQPEGLSSAEVSARLSEHGPNIVRTHHVSAWAVLRRQLNNAVLILLAVTAVVSAFLGDATQSIIIGTILATSIGLGFVNEYRAERATEALHSRVRHTSVARRDGKSVKVNVTELVPGDVIQLTLGEAVPADVRLLEVNGLECNEGILTGESMTAQKSADAVAKGTALADATDLAFMGTIVSSGTGTGVVYATGADAEFGRIAVGLSQSPPETDFQAGLRRFSYLLLYVALTLTVFILLANLMLRRPIIDSVLFALAIAVGITPQLLPAVVSSSLASGSRELAKRKVLVKRLVSIEDLGDIDVLFTDKTGTLTEGHISFVDATDAAGAHSQDVLRYGLLATDVDPATGGASGNEMDTALWQAEEGSAATLTAGAKRVAALPFDHNRRATTTLVDDPRSGGRILATKGAPEQVLARCAGVPASAHDTLNGLFAEGRRVVAVATKPASGLAAVTPDDETDLILAGFLSFADNPKQAARASLAKLAELEIDVKVVTGDNPRVAEKVCTDLGLVSKGTITGVEMDRLDGPDFDRMVTETTIFARVTPEQKERVIASARKLGRSVGFLGDGVNDALALHAADVGISVDSATDVAKDAADVVLLEKDLGVLADGVSEGRRIFANTIKYVLMGTSSNFGNMFSAAAASAVLPFLPMLPGQILLNNLLYDSSQLAIPTDRADPEQLHAPSHWNIAFIRRFMLTFGPISSLFDFLTFGLMLGVLHAAPTEFRTGWFVESLATQTLIIFAIRTRRIPFFRSRPSGALVVTTLAAIAIGIGLTVSPLAAQLGFTPLPWQFFLALVLLTVGYLVLVEFTKKVFYADPLHLAGMPARTRGRAHRIERRASRFVRNRGGGRNGPPPLTVPRRLREPAGHR</sequence>
<dbReference type="SFLD" id="SFLDG00002">
    <property type="entry name" value="C1.7:_P-type_atpase_like"/>
    <property type="match status" value="1"/>
</dbReference>
<evidence type="ECO:0000256" key="17">
    <source>
        <dbReference type="ARBA" id="ARBA00047295"/>
    </source>
</evidence>
<keyword evidence="23" id="KW-1185">Reference proteome</keyword>
<dbReference type="InterPro" id="IPR023214">
    <property type="entry name" value="HAD_sf"/>
</dbReference>
<dbReference type="SUPFAM" id="SSF81653">
    <property type="entry name" value="Calcium ATPase, transduction domain A"/>
    <property type="match status" value="1"/>
</dbReference>
<evidence type="ECO:0000256" key="9">
    <source>
        <dbReference type="ARBA" id="ARBA00022692"/>
    </source>
</evidence>
<feature type="transmembrane region" description="Helical" evidence="20">
    <location>
        <begin position="278"/>
        <end position="302"/>
    </location>
</feature>
<evidence type="ECO:0000256" key="20">
    <source>
        <dbReference type="SAM" id="Phobius"/>
    </source>
</evidence>
<dbReference type="InterPro" id="IPR036412">
    <property type="entry name" value="HAD-like_sf"/>
</dbReference>
<dbReference type="SMART" id="SM00831">
    <property type="entry name" value="Cation_ATPase_N"/>
    <property type="match status" value="1"/>
</dbReference>